<keyword evidence="1" id="KW-0472">Membrane</keyword>
<keyword evidence="2" id="KW-0732">Signal</keyword>
<organism evidence="3 4">
    <name type="scientific">Daphnia galeata</name>
    <dbReference type="NCBI Taxonomy" id="27404"/>
    <lineage>
        <taxon>Eukaryota</taxon>
        <taxon>Metazoa</taxon>
        <taxon>Ecdysozoa</taxon>
        <taxon>Arthropoda</taxon>
        <taxon>Crustacea</taxon>
        <taxon>Branchiopoda</taxon>
        <taxon>Diplostraca</taxon>
        <taxon>Cladocera</taxon>
        <taxon>Anomopoda</taxon>
        <taxon>Daphniidae</taxon>
        <taxon>Daphnia</taxon>
    </lineage>
</organism>
<keyword evidence="4" id="KW-1185">Reference proteome</keyword>
<sequence>MNFFLLILGLFLSATMAAPVFNPEMTMNLFQKNLSHDVEDRNNPDLLNLIGTFAYIQIVIFQLIASIIACAFDPTTCSSGVPRLPPTNFHLTDTQVQNIRAATKEFMSNPSAQNVDSLLKIIESAAPNNTSSIHDGQDVQQKHFTLPVVPKVTPFVPSAKSQMTTSTQDNIEFKANADGPQIPYPLSFPVIHPIVPNEYSHFQWPMYPELLRRQFRHSVLV</sequence>
<evidence type="ECO:0000256" key="2">
    <source>
        <dbReference type="SAM" id="SignalP"/>
    </source>
</evidence>
<evidence type="ECO:0000256" key="1">
    <source>
        <dbReference type="SAM" id="Phobius"/>
    </source>
</evidence>
<gene>
    <name evidence="3" type="ORF">DGAL_LOCUS411</name>
</gene>
<feature type="chain" id="PRO_5035289716" evidence="2">
    <location>
        <begin position="18"/>
        <end position="221"/>
    </location>
</feature>
<keyword evidence="1" id="KW-1133">Transmembrane helix</keyword>
<evidence type="ECO:0000313" key="4">
    <source>
        <dbReference type="Proteomes" id="UP000789390"/>
    </source>
</evidence>
<dbReference type="EMBL" id="CAKKLH010000002">
    <property type="protein sequence ID" value="CAH0098359.1"/>
    <property type="molecule type" value="Genomic_DNA"/>
</dbReference>
<accession>A0A8J2RD55</accession>
<feature type="signal peptide" evidence="2">
    <location>
        <begin position="1"/>
        <end position="17"/>
    </location>
</feature>
<dbReference type="Proteomes" id="UP000789390">
    <property type="component" value="Unassembled WGS sequence"/>
</dbReference>
<name>A0A8J2RD55_9CRUS</name>
<keyword evidence="1" id="KW-0812">Transmembrane</keyword>
<comment type="caution">
    <text evidence="3">The sequence shown here is derived from an EMBL/GenBank/DDBJ whole genome shotgun (WGS) entry which is preliminary data.</text>
</comment>
<reference evidence="3" key="1">
    <citation type="submission" date="2021-11" db="EMBL/GenBank/DDBJ databases">
        <authorList>
            <person name="Schell T."/>
        </authorList>
    </citation>
    <scope>NUCLEOTIDE SEQUENCE</scope>
    <source>
        <strain evidence="3">M5</strain>
    </source>
</reference>
<protein>
    <submittedName>
        <fullName evidence="3">Uncharacterized protein</fullName>
    </submittedName>
</protein>
<dbReference type="AlphaFoldDB" id="A0A8J2RD55"/>
<feature type="transmembrane region" description="Helical" evidence="1">
    <location>
        <begin position="49"/>
        <end position="72"/>
    </location>
</feature>
<proteinExistence type="predicted"/>
<dbReference type="OrthoDB" id="6364968at2759"/>
<evidence type="ECO:0000313" key="3">
    <source>
        <dbReference type="EMBL" id="CAH0098359.1"/>
    </source>
</evidence>